<dbReference type="AlphaFoldDB" id="A0A3N0YNE1"/>
<accession>A0A3N0YNE1</accession>
<evidence type="ECO:0000313" key="2">
    <source>
        <dbReference type="EMBL" id="ROL47722.1"/>
    </source>
</evidence>
<comment type="caution">
    <text evidence="2">The sequence shown here is derived from an EMBL/GenBank/DDBJ whole genome shotgun (WGS) entry which is preliminary data.</text>
</comment>
<organism evidence="2 3">
    <name type="scientific">Anabarilius grahami</name>
    <name type="common">Kanglang fish</name>
    <name type="synonym">Barilius grahami</name>
    <dbReference type="NCBI Taxonomy" id="495550"/>
    <lineage>
        <taxon>Eukaryota</taxon>
        <taxon>Metazoa</taxon>
        <taxon>Chordata</taxon>
        <taxon>Craniata</taxon>
        <taxon>Vertebrata</taxon>
        <taxon>Euteleostomi</taxon>
        <taxon>Actinopterygii</taxon>
        <taxon>Neopterygii</taxon>
        <taxon>Teleostei</taxon>
        <taxon>Ostariophysi</taxon>
        <taxon>Cypriniformes</taxon>
        <taxon>Xenocyprididae</taxon>
        <taxon>Xenocypridinae</taxon>
        <taxon>Xenocypridinae incertae sedis</taxon>
        <taxon>Anabarilius</taxon>
    </lineage>
</organism>
<protein>
    <submittedName>
        <fullName evidence="2">Uncharacterized protein</fullName>
    </submittedName>
</protein>
<evidence type="ECO:0000256" key="1">
    <source>
        <dbReference type="SAM" id="MobiDB-lite"/>
    </source>
</evidence>
<feature type="region of interest" description="Disordered" evidence="1">
    <location>
        <begin position="65"/>
        <end position="93"/>
    </location>
</feature>
<evidence type="ECO:0000313" key="3">
    <source>
        <dbReference type="Proteomes" id="UP000281406"/>
    </source>
</evidence>
<proteinExistence type="predicted"/>
<name>A0A3N0YNE1_ANAGA</name>
<dbReference type="EMBL" id="RJVU01035287">
    <property type="protein sequence ID" value="ROL47722.1"/>
    <property type="molecule type" value="Genomic_DNA"/>
</dbReference>
<reference evidence="2 3" key="1">
    <citation type="submission" date="2018-10" db="EMBL/GenBank/DDBJ databases">
        <title>Genome assembly for a Yunnan-Guizhou Plateau 3E fish, Anabarilius grahami (Regan), and its evolutionary and genetic applications.</title>
        <authorList>
            <person name="Jiang W."/>
        </authorList>
    </citation>
    <scope>NUCLEOTIDE SEQUENCE [LARGE SCALE GENOMIC DNA]</scope>
    <source>
        <strain evidence="2">AG-KIZ</strain>
        <tissue evidence="2">Muscle</tissue>
    </source>
</reference>
<sequence>MLRRRPIGPTLVNTWHQQVATHQPVHDHINHQAMQKPFTHYLEKECTLRRHTLREACLRPTQQRWGVADGGMGSRIPRHPAKKSAKKGGPCNLSNKWRSACLQNKTQTVPA</sequence>
<feature type="compositionally biased region" description="Basic residues" evidence="1">
    <location>
        <begin position="76"/>
        <end position="86"/>
    </location>
</feature>
<keyword evidence="3" id="KW-1185">Reference proteome</keyword>
<dbReference type="Proteomes" id="UP000281406">
    <property type="component" value="Unassembled WGS sequence"/>
</dbReference>
<gene>
    <name evidence="2" type="ORF">DPX16_16094</name>
</gene>